<dbReference type="InterPro" id="IPR016181">
    <property type="entry name" value="Acyl_CoA_acyltransferase"/>
</dbReference>
<dbReference type="Pfam" id="PF13420">
    <property type="entry name" value="Acetyltransf_4"/>
    <property type="match status" value="1"/>
</dbReference>
<dbReference type="Proteomes" id="UP001301442">
    <property type="component" value="Chromosome"/>
</dbReference>
<dbReference type="RefSeq" id="WP_348395180.1">
    <property type="nucleotide sequence ID" value="NZ_CP136600.1"/>
</dbReference>
<accession>A0ABZ0GLD1</accession>
<dbReference type="PANTHER" id="PTHR43072">
    <property type="entry name" value="N-ACETYLTRANSFERASE"/>
    <property type="match status" value="1"/>
</dbReference>
<evidence type="ECO:0000256" key="1">
    <source>
        <dbReference type="ARBA" id="ARBA00022679"/>
    </source>
</evidence>
<dbReference type="SUPFAM" id="SSF55729">
    <property type="entry name" value="Acyl-CoA N-acyltransferases (Nat)"/>
    <property type="match status" value="1"/>
</dbReference>
<dbReference type="PANTHER" id="PTHR43072:SF23">
    <property type="entry name" value="UPF0039 PROTEIN C11D3.02C"/>
    <property type="match status" value="1"/>
</dbReference>
<reference evidence="4 5" key="1">
    <citation type="submission" date="2023-09" db="EMBL/GenBank/DDBJ databases">
        <authorList>
            <person name="Qi X."/>
        </authorList>
    </citation>
    <scope>NUCLEOTIDE SEQUENCE [LARGE SCALE GENOMIC DNA]</scope>
    <source>
        <strain evidence="4 5">S1-1</strain>
    </source>
</reference>
<keyword evidence="2" id="KW-0012">Acyltransferase</keyword>
<keyword evidence="1" id="KW-0808">Transferase</keyword>
<evidence type="ECO:0000313" key="4">
    <source>
        <dbReference type="EMBL" id="WOH36367.1"/>
    </source>
</evidence>
<protein>
    <submittedName>
        <fullName evidence="4">N-acetyltransferase family protein</fullName>
    </submittedName>
</protein>
<evidence type="ECO:0000313" key="5">
    <source>
        <dbReference type="Proteomes" id="UP001301442"/>
    </source>
</evidence>
<sequence>MIRTVGNEDVSSIVEIYNYYISETTATFETEVISTSNMLERISKVQSDNLPWLVAEDGSGSIIGYAYASKWRERFAYRFSVEITVYLSAKRARKGLGTALYKSLFSELKLRNIHTVIGGITLPNEASVGLHEKFGMTQAAHFKEVGYKFNHWLDVGYWQGKI</sequence>
<organism evidence="4 5">
    <name type="scientific">Thalassotalea fonticola</name>
    <dbReference type="NCBI Taxonomy" id="3065649"/>
    <lineage>
        <taxon>Bacteria</taxon>
        <taxon>Pseudomonadati</taxon>
        <taxon>Pseudomonadota</taxon>
        <taxon>Gammaproteobacteria</taxon>
        <taxon>Alteromonadales</taxon>
        <taxon>Colwelliaceae</taxon>
        <taxon>Thalassotalea</taxon>
    </lineage>
</organism>
<dbReference type="InterPro" id="IPR000182">
    <property type="entry name" value="GNAT_dom"/>
</dbReference>
<keyword evidence="5" id="KW-1185">Reference proteome</keyword>
<evidence type="ECO:0000256" key="2">
    <source>
        <dbReference type="ARBA" id="ARBA00023315"/>
    </source>
</evidence>
<dbReference type="CDD" id="cd04301">
    <property type="entry name" value="NAT_SF"/>
    <property type="match status" value="1"/>
</dbReference>
<dbReference type="Gene3D" id="3.40.630.30">
    <property type="match status" value="1"/>
</dbReference>
<evidence type="ECO:0000259" key="3">
    <source>
        <dbReference type="PROSITE" id="PS51186"/>
    </source>
</evidence>
<dbReference type="EMBL" id="CP136600">
    <property type="protein sequence ID" value="WOH36367.1"/>
    <property type="molecule type" value="Genomic_DNA"/>
</dbReference>
<name>A0ABZ0GLD1_9GAMM</name>
<proteinExistence type="predicted"/>
<feature type="domain" description="N-acetyltransferase" evidence="3">
    <location>
        <begin position="1"/>
        <end position="162"/>
    </location>
</feature>
<dbReference type="PROSITE" id="PS51186">
    <property type="entry name" value="GNAT"/>
    <property type="match status" value="1"/>
</dbReference>
<gene>
    <name evidence="4" type="ORF">RI844_13420</name>
</gene>